<name>A0AAV4HH40_9GAST</name>
<feature type="domain" description="TNFR-Cys" evidence="4">
    <location>
        <begin position="87"/>
        <end position="129"/>
    </location>
</feature>
<dbReference type="PROSITE" id="PS00652">
    <property type="entry name" value="TNFR_NGFR_1"/>
    <property type="match status" value="1"/>
</dbReference>
<evidence type="ECO:0000259" key="4">
    <source>
        <dbReference type="PROSITE" id="PS50050"/>
    </source>
</evidence>
<keyword evidence="2" id="KW-0472">Membrane</keyword>
<protein>
    <recommendedName>
        <fullName evidence="4">TNFR-Cys domain-containing protein</fullName>
    </recommendedName>
</protein>
<reference evidence="5 6" key="1">
    <citation type="journal article" date="2021" name="Elife">
        <title>Chloroplast acquisition without the gene transfer in kleptoplastic sea slugs, Plakobranchus ocellatus.</title>
        <authorList>
            <person name="Maeda T."/>
            <person name="Takahashi S."/>
            <person name="Yoshida T."/>
            <person name="Shimamura S."/>
            <person name="Takaki Y."/>
            <person name="Nagai Y."/>
            <person name="Toyoda A."/>
            <person name="Suzuki Y."/>
            <person name="Arimoto A."/>
            <person name="Ishii H."/>
            <person name="Satoh N."/>
            <person name="Nishiyama T."/>
            <person name="Hasebe M."/>
            <person name="Maruyama T."/>
            <person name="Minagawa J."/>
            <person name="Obokata J."/>
            <person name="Shigenobu S."/>
        </authorList>
    </citation>
    <scope>NUCLEOTIDE SEQUENCE [LARGE SCALE GENOMIC DNA]</scope>
</reference>
<evidence type="ECO:0000313" key="5">
    <source>
        <dbReference type="EMBL" id="GFR96894.1"/>
    </source>
</evidence>
<dbReference type="InterPro" id="IPR001368">
    <property type="entry name" value="TNFR/NGFR_Cys_rich_reg"/>
</dbReference>
<feature type="transmembrane region" description="Helical" evidence="2">
    <location>
        <begin position="243"/>
        <end position="266"/>
    </location>
</feature>
<dbReference type="Gene3D" id="2.10.50.10">
    <property type="entry name" value="Tumor Necrosis Factor Receptor, subunit A, domain 2"/>
    <property type="match status" value="2"/>
</dbReference>
<comment type="caution">
    <text evidence="1">Lacks conserved residue(s) required for the propagation of feature annotation.</text>
</comment>
<dbReference type="EMBL" id="BMAT01001994">
    <property type="protein sequence ID" value="GFR96894.1"/>
    <property type="molecule type" value="Genomic_DNA"/>
</dbReference>
<dbReference type="SMART" id="SM01411">
    <property type="entry name" value="Ephrin_rec_like"/>
    <property type="match status" value="2"/>
</dbReference>
<dbReference type="AlphaFoldDB" id="A0AAV4HH40"/>
<feature type="chain" id="PRO_5043528592" description="TNFR-Cys domain-containing protein" evidence="3">
    <location>
        <begin position="25"/>
        <end position="296"/>
    </location>
</feature>
<dbReference type="Pfam" id="PF00020">
    <property type="entry name" value="TNFR_c6"/>
    <property type="match status" value="1"/>
</dbReference>
<keyword evidence="2" id="KW-0812">Transmembrane</keyword>
<keyword evidence="2" id="KW-1133">Transmembrane helix</keyword>
<evidence type="ECO:0000256" key="1">
    <source>
        <dbReference type="PROSITE-ProRule" id="PRU00206"/>
    </source>
</evidence>
<dbReference type="Proteomes" id="UP000762676">
    <property type="component" value="Unassembled WGS sequence"/>
</dbReference>
<keyword evidence="6" id="KW-1185">Reference proteome</keyword>
<dbReference type="SMART" id="SM00208">
    <property type="entry name" value="TNFR"/>
    <property type="match status" value="2"/>
</dbReference>
<proteinExistence type="predicted"/>
<gene>
    <name evidence="5" type="ORF">ElyMa_000980300</name>
</gene>
<sequence length="296" mass="33164">MVRKMQWLPTITLLAAFGVSFVSGLCGRGTFLNTSGENHCQLCPKGTYISEDGHSRNSCLDCTLVDYESSFYRVISECSATSNVVINCTHPHYYADYYSKYARCLLCTNCTRDGKFFKQPCQANQDSICCPEKGVDCRQRVASTQSPTENKDIRKQCDTERIKNQSVVFRSIDGCLRGEFYACDNGTDSVACTPCPRGTYVNESRHFSLACRFCNSTQWDADVPPECRLLEQYPAHVYKGNEVMVGVLSAIGAAVLMAVVCWIWYCKCARKKKLTRYESGDKAYGQESVPMTESTV</sequence>
<evidence type="ECO:0000256" key="2">
    <source>
        <dbReference type="SAM" id="Phobius"/>
    </source>
</evidence>
<evidence type="ECO:0000313" key="6">
    <source>
        <dbReference type="Proteomes" id="UP000762676"/>
    </source>
</evidence>
<dbReference type="PROSITE" id="PS50050">
    <property type="entry name" value="TNFR_NGFR_2"/>
    <property type="match status" value="1"/>
</dbReference>
<organism evidence="5 6">
    <name type="scientific">Elysia marginata</name>
    <dbReference type="NCBI Taxonomy" id="1093978"/>
    <lineage>
        <taxon>Eukaryota</taxon>
        <taxon>Metazoa</taxon>
        <taxon>Spiralia</taxon>
        <taxon>Lophotrochozoa</taxon>
        <taxon>Mollusca</taxon>
        <taxon>Gastropoda</taxon>
        <taxon>Heterobranchia</taxon>
        <taxon>Euthyneura</taxon>
        <taxon>Panpulmonata</taxon>
        <taxon>Sacoglossa</taxon>
        <taxon>Placobranchoidea</taxon>
        <taxon>Plakobranchidae</taxon>
        <taxon>Elysia</taxon>
    </lineage>
</organism>
<dbReference type="GO" id="GO:0005886">
    <property type="term" value="C:plasma membrane"/>
    <property type="evidence" value="ECO:0007669"/>
    <property type="project" value="TreeGrafter"/>
</dbReference>
<accession>A0AAV4HH40</accession>
<dbReference type="InterPro" id="IPR022329">
    <property type="entry name" value="TNFR_25"/>
</dbReference>
<dbReference type="PANTHER" id="PTHR47220">
    <property type="entry name" value="TUMOR NECROSIS FACTOR RECEPTOR SUPERFAMILY MEMBER 25"/>
    <property type="match status" value="1"/>
</dbReference>
<dbReference type="PANTHER" id="PTHR47220:SF1">
    <property type="entry name" value="TUMOR NECROSIS FACTOR RECEPTOR SUPERFAMILY MEMBER 25"/>
    <property type="match status" value="1"/>
</dbReference>
<feature type="repeat" description="TNFR-Cys" evidence="1">
    <location>
        <begin position="87"/>
        <end position="129"/>
    </location>
</feature>
<evidence type="ECO:0000256" key="3">
    <source>
        <dbReference type="SAM" id="SignalP"/>
    </source>
</evidence>
<keyword evidence="3" id="KW-0732">Signal</keyword>
<feature type="signal peptide" evidence="3">
    <location>
        <begin position="1"/>
        <end position="24"/>
    </location>
</feature>
<comment type="caution">
    <text evidence="5">The sequence shown here is derived from an EMBL/GenBank/DDBJ whole genome shotgun (WGS) entry which is preliminary data.</text>
</comment>